<dbReference type="Proteomes" id="UP001217044">
    <property type="component" value="Plasmid pDATS02"/>
</dbReference>
<sequence>MGIKSKRVDFTFDESAMITEPWTPPPHPGFNVIHLALRGTYLTCNRCSALVRFEDEHTHRCGDAQADAAGR</sequence>
<dbReference type="RefSeq" id="WP_273991392.1">
    <property type="nucleotide sequence ID" value="NZ_BAABQT010000029.1"/>
</dbReference>
<protein>
    <submittedName>
        <fullName evidence="1">Uncharacterized protein</fullName>
    </submittedName>
</protein>
<geneLocation type="plasmid" evidence="1 2">
    <name>pDATS02</name>
</geneLocation>
<keyword evidence="1" id="KW-0614">Plasmid</keyword>
<proteinExistence type="predicted"/>
<dbReference type="EMBL" id="CP115167">
    <property type="protein sequence ID" value="WDA60644.1"/>
    <property type="molecule type" value="Genomic_DNA"/>
</dbReference>
<reference evidence="1 2" key="1">
    <citation type="submission" date="2022-12" db="EMBL/GenBank/DDBJ databases">
        <title>Genome Sequence of Deinococcus aquaticus Type Strain PB314.</title>
        <authorList>
            <person name="Albert C."/>
            <person name="Hill J."/>
            <person name="Boren L."/>
            <person name="Scholz-Ng S."/>
            <person name="Fatema N."/>
            <person name="Grosso R."/>
            <person name="Soboslay E."/>
            <person name="Tuohy J."/>
        </authorList>
    </citation>
    <scope>NUCLEOTIDE SEQUENCE [LARGE SCALE GENOMIC DNA]</scope>
    <source>
        <strain evidence="1 2">PB-314</strain>
        <plasmid evidence="1 2">pDATS02</plasmid>
    </source>
</reference>
<organism evidence="1 2">
    <name type="scientific">Deinococcus aquaticus</name>
    <dbReference type="NCBI Taxonomy" id="328692"/>
    <lineage>
        <taxon>Bacteria</taxon>
        <taxon>Thermotogati</taxon>
        <taxon>Deinococcota</taxon>
        <taxon>Deinococci</taxon>
        <taxon>Deinococcales</taxon>
        <taxon>Deinococcaceae</taxon>
        <taxon>Deinococcus</taxon>
    </lineage>
</organism>
<evidence type="ECO:0000313" key="2">
    <source>
        <dbReference type="Proteomes" id="UP001217044"/>
    </source>
</evidence>
<accession>A0ABY7V617</accession>
<evidence type="ECO:0000313" key="1">
    <source>
        <dbReference type="EMBL" id="WDA60644.1"/>
    </source>
</evidence>
<keyword evidence="2" id="KW-1185">Reference proteome</keyword>
<name>A0ABY7V617_9DEIO</name>
<gene>
    <name evidence="1" type="ORF">M8445_16895</name>
</gene>